<name>A0A843UE63_COLES</name>
<dbReference type="EMBL" id="NMUH01000583">
    <property type="protein sequence ID" value="MQL81711.1"/>
    <property type="molecule type" value="Genomic_DNA"/>
</dbReference>
<evidence type="ECO:0000313" key="1">
    <source>
        <dbReference type="EMBL" id="MQL81711.1"/>
    </source>
</evidence>
<gene>
    <name evidence="1" type="ORF">Taro_014174</name>
</gene>
<accession>A0A843UE63</accession>
<sequence length="98" mass="10429">MADVPSCMRCLEGYKNLPTPSVQDLPLLAPVSLLPLLHLLLRWAILLCAAAVAAAPDDHPAGSAVLVWWKLLLHELLLLLPLLKVSTVLEGGTSGFVG</sequence>
<reference evidence="1" key="1">
    <citation type="submission" date="2017-07" db="EMBL/GenBank/DDBJ databases">
        <title>Taro Niue Genome Assembly and Annotation.</title>
        <authorList>
            <person name="Atibalentja N."/>
            <person name="Keating K."/>
            <person name="Fields C.J."/>
        </authorList>
    </citation>
    <scope>NUCLEOTIDE SEQUENCE</scope>
    <source>
        <strain evidence="1">Niue_2</strain>
        <tissue evidence="1">Leaf</tissue>
    </source>
</reference>
<proteinExistence type="predicted"/>
<protein>
    <submittedName>
        <fullName evidence="1">Uncharacterized protein</fullName>
    </submittedName>
</protein>
<dbReference type="Proteomes" id="UP000652761">
    <property type="component" value="Unassembled WGS sequence"/>
</dbReference>
<dbReference type="AlphaFoldDB" id="A0A843UE63"/>
<keyword evidence="2" id="KW-1185">Reference proteome</keyword>
<evidence type="ECO:0000313" key="2">
    <source>
        <dbReference type="Proteomes" id="UP000652761"/>
    </source>
</evidence>
<organism evidence="1 2">
    <name type="scientific">Colocasia esculenta</name>
    <name type="common">Wild taro</name>
    <name type="synonym">Arum esculentum</name>
    <dbReference type="NCBI Taxonomy" id="4460"/>
    <lineage>
        <taxon>Eukaryota</taxon>
        <taxon>Viridiplantae</taxon>
        <taxon>Streptophyta</taxon>
        <taxon>Embryophyta</taxon>
        <taxon>Tracheophyta</taxon>
        <taxon>Spermatophyta</taxon>
        <taxon>Magnoliopsida</taxon>
        <taxon>Liliopsida</taxon>
        <taxon>Araceae</taxon>
        <taxon>Aroideae</taxon>
        <taxon>Colocasieae</taxon>
        <taxon>Colocasia</taxon>
    </lineage>
</organism>
<comment type="caution">
    <text evidence="1">The sequence shown here is derived from an EMBL/GenBank/DDBJ whole genome shotgun (WGS) entry which is preliminary data.</text>
</comment>